<dbReference type="GO" id="GO:0035805">
    <property type="term" value="C:egg coat"/>
    <property type="evidence" value="ECO:0007669"/>
    <property type="project" value="UniProtKB-SubCell"/>
</dbReference>
<dbReference type="Pfam" id="PF00100">
    <property type="entry name" value="Zona_pellucida"/>
    <property type="match status" value="1"/>
</dbReference>
<keyword evidence="6" id="KW-0812">Transmembrane</keyword>
<dbReference type="Gene3D" id="2.60.40.4100">
    <property type="entry name" value="Zona pellucida, ZP-C domain"/>
    <property type="match status" value="1"/>
</dbReference>
<evidence type="ECO:0000256" key="8">
    <source>
        <dbReference type="ARBA" id="ARBA00023136"/>
    </source>
</evidence>
<dbReference type="Proteomes" id="UP001557470">
    <property type="component" value="Unassembled WGS sequence"/>
</dbReference>
<dbReference type="Gene3D" id="2.60.40.3210">
    <property type="entry name" value="Zona pellucida, ZP-N domain"/>
    <property type="match status" value="1"/>
</dbReference>
<protein>
    <recommendedName>
        <fullName evidence="13">ZP domain-containing protein</fullName>
    </recommendedName>
</protein>
<dbReference type="InterPro" id="IPR055356">
    <property type="entry name" value="ZP-N"/>
</dbReference>
<keyword evidence="10" id="KW-0325">Glycoprotein</keyword>
<evidence type="ECO:0000256" key="7">
    <source>
        <dbReference type="ARBA" id="ARBA00022989"/>
    </source>
</evidence>
<keyword evidence="3" id="KW-0964">Secreted</keyword>
<evidence type="ECO:0000313" key="14">
    <source>
        <dbReference type="EMBL" id="KAL0966438.1"/>
    </source>
</evidence>
<dbReference type="PRINTS" id="PR00023">
    <property type="entry name" value="ZPELLUCIDA"/>
</dbReference>
<evidence type="ECO:0000256" key="12">
    <source>
        <dbReference type="ARBA" id="ARBA00024183"/>
    </source>
</evidence>
<keyword evidence="5" id="KW-0165">Cleavage on pair of basic residues</keyword>
<dbReference type="InterPro" id="IPR055355">
    <property type="entry name" value="ZP-C"/>
</dbReference>
<evidence type="ECO:0000256" key="11">
    <source>
        <dbReference type="ARBA" id="ARBA00023279"/>
    </source>
</evidence>
<name>A0ABD0W9S3_UMBPY</name>
<dbReference type="InterPro" id="IPR051148">
    <property type="entry name" value="Zona_Pellucida_Domain_gp"/>
</dbReference>
<evidence type="ECO:0000313" key="15">
    <source>
        <dbReference type="Proteomes" id="UP001557470"/>
    </source>
</evidence>
<dbReference type="EMBL" id="JAGEUA010000009">
    <property type="protein sequence ID" value="KAL0966438.1"/>
    <property type="molecule type" value="Genomic_DNA"/>
</dbReference>
<dbReference type="GO" id="GO:0007338">
    <property type="term" value="P:single fertilization"/>
    <property type="evidence" value="ECO:0007669"/>
    <property type="project" value="UniProtKB-KW"/>
</dbReference>
<keyword evidence="4" id="KW-0272">Extracellular matrix</keyword>
<dbReference type="AlphaFoldDB" id="A0ABD0W9S3"/>
<evidence type="ECO:0000256" key="1">
    <source>
        <dbReference type="ARBA" id="ARBA00004251"/>
    </source>
</evidence>
<reference evidence="14 15" key="1">
    <citation type="submission" date="2024-06" db="EMBL/GenBank/DDBJ databases">
        <authorList>
            <person name="Pan Q."/>
            <person name="Wen M."/>
            <person name="Jouanno E."/>
            <person name="Zahm M."/>
            <person name="Klopp C."/>
            <person name="Cabau C."/>
            <person name="Louis A."/>
            <person name="Berthelot C."/>
            <person name="Parey E."/>
            <person name="Roest Crollius H."/>
            <person name="Montfort J."/>
            <person name="Robinson-Rechavi M."/>
            <person name="Bouchez O."/>
            <person name="Lampietro C."/>
            <person name="Lopez Roques C."/>
            <person name="Donnadieu C."/>
            <person name="Postlethwait J."/>
            <person name="Bobe J."/>
            <person name="Verreycken H."/>
            <person name="Guiguen Y."/>
        </authorList>
    </citation>
    <scope>NUCLEOTIDE SEQUENCE [LARGE SCALE GENOMIC DNA]</scope>
    <source>
        <strain evidence="14">Up_M1</strain>
        <tissue evidence="14">Testis</tissue>
    </source>
</reference>
<keyword evidence="2" id="KW-1003">Cell membrane</keyword>
<dbReference type="PANTHER" id="PTHR23343:SF31">
    <property type="entry name" value="ZONA PELLUCIDA SPERM-BINDING PROTEIN 4"/>
    <property type="match status" value="1"/>
</dbReference>
<sequence length="328" mass="36556">MTNSLSTVTVQCTKDGQFVVVVARDTTWPRIDIESISLLGGGDSPCSPVGITSTFAIYQFPVTACGTILKEESGYMVYENRMESSYEVLVGPRGSITRDSHFELVFQCKYSTNAIEALVIEVNPAAAPVLIAALGPLRVELRLANGACDTKGCKNESRAFTSYYSQEDYPVTKVLRQPVYVEVRLLQRKDPTLVIMLDHCWATSAPSAVSMPQWELVVKECSYPNDKYLTTMVPVEHSSGLLYPTHYKRFILEMFTFVDQDLAPQKDRMFIHCSTSVCHPTPGYTCQPICNMQRSDVAAVRKTTRQNTMASSGEVILIDKKPVYLSVR</sequence>
<dbReference type="GO" id="GO:0005886">
    <property type="term" value="C:plasma membrane"/>
    <property type="evidence" value="ECO:0007669"/>
    <property type="project" value="UniProtKB-SubCell"/>
</dbReference>
<dbReference type="InterPro" id="IPR042235">
    <property type="entry name" value="ZP-C_dom"/>
</dbReference>
<dbReference type="InterPro" id="IPR001507">
    <property type="entry name" value="ZP_dom"/>
</dbReference>
<dbReference type="PANTHER" id="PTHR23343">
    <property type="entry name" value="ZONA PELLUCIDA SPERM-BINDING PROTEIN"/>
    <property type="match status" value="1"/>
</dbReference>
<gene>
    <name evidence="14" type="ORF">UPYG_G00295320</name>
</gene>
<accession>A0ABD0W9S3</accession>
<dbReference type="PROSITE" id="PS51034">
    <property type="entry name" value="ZP_2"/>
    <property type="match status" value="1"/>
</dbReference>
<feature type="domain" description="ZP" evidence="13">
    <location>
        <begin position="11"/>
        <end position="297"/>
    </location>
</feature>
<evidence type="ECO:0000256" key="6">
    <source>
        <dbReference type="ARBA" id="ARBA00022692"/>
    </source>
</evidence>
<evidence type="ECO:0000256" key="9">
    <source>
        <dbReference type="ARBA" id="ARBA00023157"/>
    </source>
</evidence>
<comment type="caution">
    <text evidence="14">The sequence shown here is derived from an EMBL/GenBank/DDBJ whole genome shotgun (WGS) entry which is preliminary data.</text>
</comment>
<dbReference type="Pfam" id="PF23344">
    <property type="entry name" value="ZP-N"/>
    <property type="match status" value="1"/>
</dbReference>
<keyword evidence="15" id="KW-1185">Reference proteome</keyword>
<evidence type="ECO:0000256" key="3">
    <source>
        <dbReference type="ARBA" id="ARBA00022525"/>
    </source>
</evidence>
<keyword evidence="9" id="KW-1015">Disulfide bond</keyword>
<comment type="subcellular location">
    <subcellularLocation>
        <location evidence="1">Cell membrane</location>
        <topology evidence="1">Single-pass type I membrane protein</topology>
    </subcellularLocation>
    <subcellularLocation>
        <location evidence="12">Zona pellucida</location>
    </subcellularLocation>
</comment>
<evidence type="ECO:0000256" key="5">
    <source>
        <dbReference type="ARBA" id="ARBA00022685"/>
    </source>
</evidence>
<keyword evidence="8" id="KW-0472">Membrane</keyword>
<evidence type="ECO:0000256" key="2">
    <source>
        <dbReference type="ARBA" id="ARBA00022475"/>
    </source>
</evidence>
<dbReference type="SMART" id="SM00241">
    <property type="entry name" value="ZP"/>
    <property type="match status" value="1"/>
</dbReference>
<evidence type="ECO:0000256" key="4">
    <source>
        <dbReference type="ARBA" id="ARBA00022530"/>
    </source>
</evidence>
<evidence type="ECO:0000256" key="10">
    <source>
        <dbReference type="ARBA" id="ARBA00023180"/>
    </source>
</evidence>
<dbReference type="InterPro" id="IPR048290">
    <property type="entry name" value="ZP_chr"/>
</dbReference>
<proteinExistence type="predicted"/>
<keyword evidence="11" id="KW-0278">Fertilization</keyword>
<organism evidence="14 15">
    <name type="scientific">Umbra pygmaea</name>
    <name type="common">Eastern mudminnow</name>
    <dbReference type="NCBI Taxonomy" id="75934"/>
    <lineage>
        <taxon>Eukaryota</taxon>
        <taxon>Metazoa</taxon>
        <taxon>Chordata</taxon>
        <taxon>Craniata</taxon>
        <taxon>Vertebrata</taxon>
        <taxon>Euteleostomi</taxon>
        <taxon>Actinopterygii</taxon>
        <taxon>Neopterygii</taxon>
        <taxon>Teleostei</taxon>
        <taxon>Protacanthopterygii</taxon>
        <taxon>Esociformes</taxon>
        <taxon>Umbridae</taxon>
        <taxon>Umbra</taxon>
    </lineage>
</organism>
<keyword evidence="7" id="KW-1133">Transmembrane helix</keyword>
<evidence type="ECO:0000259" key="13">
    <source>
        <dbReference type="PROSITE" id="PS51034"/>
    </source>
</evidence>